<comment type="caution">
    <text evidence="2">The sequence shown here is derived from an EMBL/GenBank/DDBJ whole genome shotgun (WGS) entry which is preliminary data.</text>
</comment>
<evidence type="ECO:0000313" key="3">
    <source>
        <dbReference type="Proteomes" id="UP000600588"/>
    </source>
</evidence>
<proteinExistence type="predicted"/>
<dbReference type="GO" id="GO:0016758">
    <property type="term" value="F:hexosyltransferase activity"/>
    <property type="evidence" value="ECO:0007669"/>
    <property type="project" value="UniProtKB-ARBA"/>
</dbReference>
<evidence type="ECO:0000313" key="2">
    <source>
        <dbReference type="EMBL" id="MBD0833088.1"/>
    </source>
</evidence>
<dbReference type="Pfam" id="PF00535">
    <property type="entry name" value="Glycos_transf_2"/>
    <property type="match status" value="1"/>
</dbReference>
<dbReference type="Gene3D" id="3.90.550.10">
    <property type="entry name" value="Spore Coat Polysaccharide Biosynthesis Protein SpsA, Chain A"/>
    <property type="match status" value="1"/>
</dbReference>
<dbReference type="RefSeq" id="WP_188230876.1">
    <property type="nucleotide sequence ID" value="NZ_JACVXB010000006.1"/>
</dbReference>
<evidence type="ECO:0000259" key="1">
    <source>
        <dbReference type="Pfam" id="PF00535"/>
    </source>
</evidence>
<keyword evidence="3" id="KW-1185">Reference proteome</keyword>
<dbReference type="InterPro" id="IPR001173">
    <property type="entry name" value="Glyco_trans_2-like"/>
</dbReference>
<dbReference type="CDD" id="cd00761">
    <property type="entry name" value="Glyco_tranf_GTA_type"/>
    <property type="match status" value="1"/>
</dbReference>
<name>A0A8J6Q897_9FLAO</name>
<reference evidence="2 3" key="1">
    <citation type="submission" date="2020-09" db="EMBL/GenBank/DDBJ databases">
        <title>TT11 complete genome.</title>
        <authorList>
            <person name="Wu Z."/>
        </authorList>
    </citation>
    <scope>NUCLEOTIDE SEQUENCE [LARGE SCALE GENOMIC DNA]</scope>
    <source>
        <strain evidence="2 3">TT11</strain>
    </source>
</reference>
<feature type="domain" description="Glycosyltransferase 2-like" evidence="1">
    <location>
        <begin position="9"/>
        <end position="129"/>
    </location>
</feature>
<protein>
    <submittedName>
        <fullName evidence="2">Glycosyltransferase family 2 protein</fullName>
    </submittedName>
</protein>
<dbReference type="Proteomes" id="UP000600588">
    <property type="component" value="Unassembled WGS sequence"/>
</dbReference>
<dbReference type="PANTHER" id="PTHR22916:SF3">
    <property type="entry name" value="UDP-GLCNAC:BETAGAL BETA-1,3-N-ACETYLGLUCOSAMINYLTRANSFERASE-LIKE PROTEIN 1"/>
    <property type="match status" value="1"/>
</dbReference>
<sequence length="332" mass="39036">MKVVEKGVSIILCTYNGKNRLKSTFQHIFKQKTKVPIEVVFVDNASTDETKSMADNWWKENAVEHITYVSVIQSIPGKSYAQDLGYTKAKYEYLIICDDDNWLCDTYVQTAYDIMSSNSQIGALGGWCDAVFESNKPLWFDKYARFFAVSKQGTDSGDITQKKGCLYGAGMVIRKSHWIKLKKIGFEHLLSCRKGKSLSSGGDTEYSYALRLLGYKIWYDERLYFKHYMINSRLNFNYLSRLRKAMTFSNFILWPYLDLLNNKPNTYNYFISRVLLGFPKRTLIKLKHAISGNYESKEQAKFYFRTFYYSLFYYKNYRANRNLIEQWLKNKM</sequence>
<dbReference type="AlphaFoldDB" id="A0A8J6Q897"/>
<dbReference type="InterPro" id="IPR029044">
    <property type="entry name" value="Nucleotide-diphossugar_trans"/>
</dbReference>
<accession>A0A8J6Q897</accession>
<dbReference type="PANTHER" id="PTHR22916">
    <property type="entry name" value="GLYCOSYLTRANSFERASE"/>
    <property type="match status" value="1"/>
</dbReference>
<gene>
    <name evidence="2" type="ORF">ICJ83_13195</name>
</gene>
<dbReference type="EMBL" id="JACVXB010000006">
    <property type="protein sequence ID" value="MBD0833088.1"/>
    <property type="molecule type" value="Genomic_DNA"/>
</dbReference>
<organism evidence="2 3">
    <name type="scientific">Aestuariibaculum sediminum</name>
    <dbReference type="NCBI Taxonomy" id="2770637"/>
    <lineage>
        <taxon>Bacteria</taxon>
        <taxon>Pseudomonadati</taxon>
        <taxon>Bacteroidota</taxon>
        <taxon>Flavobacteriia</taxon>
        <taxon>Flavobacteriales</taxon>
        <taxon>Flavobacteriaceae</taxon>
    </lineage>
</organism>
<dbReference type="SUPFAM" id="SSF53448">
    <property type="entry name" value="Nucleotide-diphospho-sugar transferases"/>
    <property type="match status" value="1"/>
</dbReference>